<feature type="signal peptide" evidence="12">
    <location>
        <begin position="1"/>
        <end position="19"/>
    </location>
</feature>
<dbReference type="GO" id="GO:0071555">
    <property type="term" value="P:cell wall organization"/>
    <property type="evidence" value="ECO:0007669"/>
    <property type="project" value="UniProtKB-KW"/>
</dbReference>
<name>V2WNG4_MONRO</name>
<evidence type="ECO:0000256" key="5">
    <source>
        <dbReference type="ARBA" id="ARBA00022723"/>
    </source>
</evidence>
<evidence type="ECO:0000256" key="4">
    <source>
        <dbReference type="ARBA" id="ARBA00022622"/>
    </source>
</evidence>
<keyword evidence="10" id="KW-0449">Lipoprotein</keyword>
<accession>V2WNG4</accession>
<dbReference type="GO" id="GO:0005975">
    <property type="term" value="P:carbohydrate metabolic process"/>
    <property type="evidence" value="ECO:0007669"/>
    <property type="project" value="InterPro"/>
</dbReference>
<dbReference type="Proteomes" id="UP000017559">
    <property type="component" value="Unassembled WGS sequence"/>
</dbReference>
<evidence type="ECO:0000259" key="13">
    <source>
        <dbReference type="PROSITE" id="PS51677"/>
    </source>
</evidence>
<evidence type="ECO:0000256" key="2">
    <source>
        <dbReference type="ARBA" id="ARBA00004609"/>
    </source>
</evidence>
<dbReference type="PANTHER" id="PTHR46471">
    <property type="entry name" value="CHITIN DEACETYLASE"/>
    <property type="match status" value="1"/>
</dbReference>
<keyword evidence="5" id="KW-0479">Metal-binding</keyword>
<dbReference type="AlphaFoldDB" id="V2WNG4"/>
<keyword evidence="8" id="KW-0472">Membrane</keyword>
<keyword evidence="11" id="KW-0961">Cell wall biogenesis/degradation</keyword>
<dbReference type="KEGG" id="mrr:Moror_14752"/>
<keyword evidence="6 12" id="KW-0732">Signal</keyword>
<protein>
    <submittedName>
        <fullName evidence="14">Chitin deacetylase</fullName>
    </submittedName>
</protein>
<evidence type="ECO:0000256" key="12">
    <source>
        <dbReference type="SAM" id="SignalP"/>
    </source>
</evidence>
<evidence type="ECO:0000256" key="9">
    <source>
        <dbReference type="ARBA" id="ARBA00023277"/>
    </source>
</evidence>
<evidence type="ECO:0000256" key="11">
    <source>
        <dbReference type="ARBA" id="ARBA00023316"/>
    </source>
</evidence>
<keyword evidence="7" id="KW-0378">Hydrolase</keyword>
<evidence type="ECO:0000256" key="8">
    <source>
        <dbReference type="ARBA" id="ARBA00023136"/>
    </source>
</evidence>
<keyword evidence="3" id="KW-1003">Cell membrane</keyword>
<proteinExistence type="predicted"/>
<keyword evidence="4" id="KW-0336">GPI-anchor</keyword>
<evidence type="ECO:0000256" key="7">
    <source>
        <dbReference type="ARBA" id="ARBA00022801"/>
    </source>
</evidence>
<dbReference type="SUPFAM" id="SSF88713">
    <property type="entry name" value="Glycoside hydrolase/deacetylase"/>
    <property type="match status" value="1"/>
</dbReference>
<dbReference type="GO" id="GO:0098552">
    <property type="term" value="C:side of membrane"/>
    <property type="evidence" value="ECO:0007669"/>
    <property type="project" value="UniProtKB-KW"/>
</dbReference>
<keyword evidence="15" id="KW-1185">Reference proteome</keyword>
<evidence type="ECO:0000256" key="10">
    <source>
        <dbReference type="ARBA" id="ARBA00023288"/>
    </source>
</evidence>
<keyword evidence="9" id="KW-0119">Carbohydrate metabolism</keyword>
<dbReference type="PROSITE" id="PS51677">
    <property type="entry name" value="NODB"/>
    <property type="match status" value="1"/>
</dbReference>
<evidence type="ECO:0000256" key="6">
    <source>
        <dbReference type="ARBA" id="ARBA00022729"/>
    </source>
</evidence>
<dbReference type="PANTHER" id="PTHR46471:SF2">
    <property type="entry name" value="CHITIN DEACETYLASE-RELATED"/>
    <property type="match status" value="1"/>
</dbReference>
<dbReference type="OrthoDB" id="2125469at2759"/>
<dbReference type="GO" id="GO:0016810">
    <property type="term" value="F:hydrolase activity, acting on carbon-nitrogen (but not peptide) bonds"/>
    <property type="evidence" value="ECO:0007669"/>
    <property type="project" value="InterPro"/>
</dbReference>
<comment type="caution">
    <text evidence="14">The sequence shown here is derived from an EMBL/GenBank/DDBJ whole genome shotgun (WGS) entry which is preliminary data.</text>
</comment>
<comment type="subcellular location">
    <subcellularLocation>
        <location evidence="2">Cell membrane</location>
        <topology evidence="2">Lipid-anchor</topology>
        <topology evidence="2">GPI-anchor</topology>
    </subcellularLocation>
</comment>
<sequence length="247" mass="27402">MKFNALALTTLSLSLFAAAAPQKRQRAQVIDRCVEPKTVALTFDDGPCYDISKTLTDNGAKGTFFFSRCTWACIYDQDASYQVKFAYSQGHQVASHTWRHADLSQLSWDEIHDEMWRVELALSRIVGVTPAFMRPPFGSYNDQVLDASGLRGQDIVIWDFDSHDGDDNPPSPEEILDAYNQTLSGNPDTILALHHEFNEGTAHIVLPQVAKMLKAAGYSMVTVAECLGKEPYQSVGEPGTPDGDWHC</sequence>
<gene>
    <name evidence="14" type="ORF">Moror_14752</name>
</gene>
<evidence type="ECO:0000313" key="15">
    <source>
        <dbReference type="Proteomes" id="UP000017559"/>
    </source>
</evidence>
<reference evidence="14 15" key="1">
    <citation type="journal article" date="2014" name="BMC Genomics">
        <title>Genome and secretome analysis of the hemibiotrophic fungal pathogen, Moniliophthora roreri, which causes frosty pod rot disease of cacao: mechanisms of the biotrophic and necrotrophic phases.</title>
        <authorList>
            <person name="Meinhardt L.W."/>
            <person name="Costa G.G.L."/>
            <person name="Thomazella D.P.T."/>
            <person name="Teixeira P.J.P.L."/>
            <person name="Carazzolle M.F."/>
            <person name="Schuster S.C."/>
            <person name="Carlson J.E."/>
            <person name="Guiltinan M.J."/>
            <person name="Mieczkowski P."/>
            <person name="Farmer A."/>
            <person name="Ramaraj T."/>
            <person name="Crozier J."/>
            <person name="Davis R.E."/>
            <person name="Shao J."/>
            <person name="Melnick R.L."/>
            <person name="Pereira G.A.G."/>
            <person name="Bailey B.A."/>
        </authorList>
    </citation>
    <scope>NUCLEOTIDE SEQUENCE [LARGE SCALE GENOMIC DNA]</scope>
    <source>
        <strain evidence="14 15">MCA 2997</strain>
    </source>
</reference>
<keyword evidence="4" id="KW-0325">Glycoprotein</keyword>
<dbReference type="InterPro" id="IPR002509">
    <property type="entry name" value="NODB_dom"/>
</dbReference>
<evidence type="ECO:0000256" key="3">
    <source>
        <dbReference type="ARBA" id="ARBA00022475"/>
    </source>
</evidence>
<dbReference type="Pfam" id="PF01522">
    <property type="entry name" value="Polysacc_deac_1"/>
    <property type="match status" value="1"/>
</dbReference>
<feature type="domain" description="NodB homology" evidence="13">
    <location>
        <begin position="37"/>
        <end position="221"/>
    </location>
</feature>
<dbReference type="GO" id="GO:0005886">
    <property type="term" value="C:plasma membrane"/>
    <property type="evidence" value="ECO:0007669"/>
    <property type="project" value="UniProtKB-SubCell"/>
</dbReference>
<organism evidence="14 15">
    <name type="scientific">Moniliophthora roreri (strain MCA 2997)</name>
    <name type="common">Cocoa frosty pod rot fungus</name>
    <name type="synonym">Crinipellis roreri</name>
    <dbReference type="NCBI Taxonomy" id="1381753"/>
    <lineage>
        <taxon>Eukaryota</taxon>
        <taxon>Fungi</taxon>
        <taxon>Dikarya</taxon>
        <taxon>Basidiomycota</taxon>
        <taxon>Agaricomycotina</taxon>
        <taxon>Agaricomycetes</taxon>
        <taxon>Agaricomycetidae</taxon>
        <taxon>Agaricales</taxon>
        <taxon>Marasmiineae</taxon>
        <taxon>Marasmiaceae</taxon>
        <taxon>Moniliophthora</taxon>
    </lineage>
</organism>
<dbReference type="HOGENOM" id="CLU_021264_11_2_1"/>
<dbReference type="Gene3D" id="3.20.20.370">
    <property type="entry name" value="Glycoside hydrolase/deacetylase"/>
    <property type="match status" value="1"/>
</dbReference>
<comment type="cofactor">
    <cofactor evidence="1">
        <name>Co(2+)</name>
        <dbReference type="ChEBI" id="CHEBI:48828"/>
    </cofactor>
</comment>
<evidence type="ECO:0000313" key="14">
    <source>
        <dbReference type="EMBL" id="ESK88393.1"/>
    </source>
</evidence>
<evidence type="ECO:0000256" key="1">
    <source>
        <dbReference type="ARBA" id="ARBA00001941"/>
    </source>
</evidence>
<dbReference type="InterPro" id="IPR011330">
    <property type="entry name" value="Glyco_hydro/deAcase_b/a-brl"/>
</dbReference>
<dbReference type="EMBL" id="AWSO01000652">
    <property type="protein sequence ID" value="ESK88393.1"/>
    <property type="molecule type" value="Genomic_DNA"/>
</dbReference>
<feature type="chain" id="PRO_5004713024" evidence="12">
    <location>
        <begin position="20"/>
        <end position="247"/>
    </location>
</feature>
<dbReference type="GO" id="GO:0046872">
    <property type="term" value="F:metal ion binding"/>
    <property type="evidence" value="ECO:0007669"/>
    <property type="project" value="UniProtKB-KW"/>
</dbReference>